<feature type="region of interest" description="Disordered" evidence="1">
    <location>
        <begin position="258"/>
        <end position="306"/>
    </location>
</feature>
<dbReference type="KEGG" id="dci:113467772"/>
<feature type="compositionally biased region" description="Basic and acidic residues" evidence="1">
    <location>
        <begin position="145"/>
        <end position="157"/>
    </location>
</feature>
<evidence type="ECO:0000313" key="3">
    <source>
        <dbReference type="RefSeq" id="XP_026679977.1"/>
    </source>
</evidence>
<name>A0A3Q0IUN0_DIACI</name>
<evidence type="ECO:0000313" key="2">
    <source>
        <dbReference type="Proteomes" id="UP000079169"/>
    </source>
</evidence>
<dbReference type="PaxDb" id="121845-A0A3Q0IUN0"/>
<sequence length="352" mass="38504">MDVIPGEDSTAVSSPDSHTDREPDNNNKLQPTQEPSEVGSGKENSGSEASSLRTTPEKKSETSESKEPTSTSEGNGSENEVTGVPAPSPSKTVESEEDPAAVLETIDLVEVKTLTHELLEHERLHSRENIVKELDELSSIVNETTPEKKSETSESKEPTSTSEGNGSENEVTDVPAPSPSKTVESEEDPAAVLETIDLVEVKTLTHELLEHERLHSRENIVKELDELSSIVNEEELSVQMQNLKNKLTSDSIVEHVNGVSDREDKDRVLENGTDHSSGDKITLDDNDVNDSMECDRGVGDGANEQDEVAEADLTTKVIKTDDSIQVEEETEDIVDESKEKSEAIVTRYFGHF</sequence>
<accession>A0A3Q0IUN0</accession>
<feature type="region of interest" description="Disordered" evidence="1">
    <location>
        <begin position="134"/>
        <end position="192"/>
    </location>
</feature>
<feature type="region of interest" description="Disordered" evidence="1">
    <location>
        <begin position="1"/>
        <end position="101"/>
    </location>
</feature>
<proteinExistence type="predicted"/>
<feature type="compositionally biased region" description="Polar residues" evidence="1">
    <location>
        <begin position="26"/>
        <end position="35"/>
    </location>
</feature>
<gene>
    <name evidence="3" type="primary">LOC113467772</name>
</gene>
<feature type="compositionally biased region" description="Basic and acidic residues" evidence="1">
    <location>
        <begin position="260"/>
        <end position="283"/>
    </location>
</feature>
<dbReference type="GeneID" id="113467772"/>
<reference evidence="3" key="1">
    <citation type="submission" date="2025-08" db="UniProtKB">
        <authorList>
            <consortium name="RefSeq"/>
        </authorList>
    </citation>
    <scope>IDENTIFICATION</scope>
</reference>
<keyword evidence="2" id="KW-1185">Reference proteome</keyword>
<protein>
    <submittedName>
        <fullName evidence="3">Uncharacterized protein LOC113467772</fullName>
    </submittedName>
</protein>
<organism evidence="2 3">
    <name type="scientific">Diaphorina citri</name>
    <name type="common">Asian citrus psyllid</name>
    <dbReference type="NCBI Taxonomy" id="121845"/>
    <lineage>
        <taxon>Eukaryota</taxon>
        <taxon>Metazoa</taxon>
        <taxon>Ecdysozoa</taxon>
        <taxon>Arthropoda</taxon>
        <taxon>Hexapoda</taxon>
        <taxon>Insecta</taxon>
        <taxon>Pterygota</taxon>
        <taxon>Neoptera</taxon>
        <taxon>Paraneoptera</taxon>
        <taxon>Hemiptera</taxon>
        <taxon>Sternorrhyncha</taxon>
        <taxon>Psylloidea</taxon>
        <taxon>Psyllidae</taxon>
        <taxon>Diaphorininae</taxon>
        <taxon>Diaphorina</taxon>
    </lineage>
</organism>
<dbReference type="Proteomes" id="UP000079169">
    <property type="component" value="Unplaced"/>
</dbReference>
<feature type="compositionally biased region" description="Polar residues" evidence="1">
    <location>
        <begin position="42"/>
        <end position="53"/>
    </location>
</feature>
<dbReference type="AlphaFoldDB" id="A0A3Q0IUN0"/>
<dbReference type="RefSeq" id="XP_026679977.1">
    <property type="nucleotide sequence ID" value="XM_026824176.1"/>
</dbReference>
<evidence type="ECO:0000256" key="1">
    <source>
        <dbReference type="SAM" id="MobiDB-lite"/>
    </source>
</evidence>
<feature type="compositionally biased region" description="Basic and acidic residues" evidence="1">
    <location>
        <begin position="55"/>
        <end position="67"/>
    </location>
</feature>